<keyword evidence="2" id="KW-0472">Membrane</keyword>
<sequence length="151" mass="16361">MAAQARSVHSSAAPAGRPDRDGAPQSRPQLHVVNGQRAGAGSAARGFKRLLEWTRTKTTPLLHITIAIVFLVGTLLGALALRTQMVEISFESSQVQTRIERLSQDVEERQTQLDMLKASLPERAQEMGMVPQEGSISIDLNGYQPSEGGTQ</sequence>
<dbReference type="OrthoDB" id="3240362at2"/>
<organism evidence="3 4">
    <name type="scientific">Bifidobacterium pullorum subsp. gallinarum</name>
    <dbReference type="NCBI Taxonomy" id="78344"/>
    <lineage>
        <taxon>Bacteria</taxon>
        <taxon>Bacillati</taxon>
        <taxon>Actinomycetota</taxon>
        <taxon>Actinomycetes</taxon>
        <taxon>Bifidobacteriales</taxon>
        <taxon>Bifidobacteriaceae</taxon>
        <taxon>Bifidobacterium</taxon>
    </lineage>
</organism>
<feature type="transmembrane region" description="Helical" evidence="2">
    <location>
        <begin position="61"/>
        <end position="81"/>
    </location>
</feature>
<keyword evidence="4" id="KW-1185">Reference proteome</keyword>
<name>A0A087AR73_9BIFI</name>
<feature type="region of interest" description="Disordered" evidence="1">
    <location>
        <begin position="1"/>
        <end position="39"/>
    </location>
</feature>
<evidence type="ECO:0000256" key="1">
    <source>
        <dbReference type="SAM" id="MobiDB-lite"/>
    </source>
</evidence>
<evidence type="ECO:0000256" key="2">
    <source>
        <dbReference type="SAM" id="Phobius"/>
    </source>
</evidence>
<protein>
    <recommendedName>
        <fullName evidence="5">Cell division protein FtsL</fullName>
    </recommendedName>
</protein>
<dbReference type="RefSeq" id="WP_033507628.1">
    <property type="nucleotide sequence ID" value="NZ_JAYARX010000085.1"/>
</dbReference>
<dbReference type="EMBL" id="JGYX01000002">
    <property type="protein sequence ID" value="KFI61273.1"/>
    <property type="molecule type" value="Genomic_DNA"/>
</dbReference>
<evidence type="ECO:0008006" key="5">
    <source>
        <dbReference type="Google" id="ProtNLM"/>
    </source>
</evidence>
<gene>
    <name evidence="3" type="ORF">BIGA_0710</name>
</gene>
<keyword evidence="2" id="KW-1133">Transmembrane helix</keyword>
<reference evidence="3 4" key="1">
    <citation type="submission" date="2014-03" db="EMBL/GenBank/DDBJ databases">
        <title>Genomics of Bifidobacteria.</title>
        <authorList>
            <person name="Ventura M."/>
            <person name="Milani C."/>
            <person name="Lugli G.A."/>
        </authorList>
    </citation>
    <scope>NUCLEOTIDE SEQUENCE [LARGE SCALE GENOMIC DNA]</scope>
    <source>
        <strain evidence="3 4">LMG 11586</strain>
    </source>
</reference>
<dbReference type="Proteomes" id="UP000029046">
    <property type="component" value="Unassembled WGS sequence"/>
</dbReference>
<evidence type="ECO:0000313" key="3">
    <source>
        <dbReference type="EMBL" id="KFI61273.1"/>
    </source>
</evidence>
<accession>A0A087AR73</accession>
<comment type="caution">
    <text evidence="3">The sequence shown here is derived from an EMBL/GenBank/DDBJ whole genome shotgun (WGS) entry which is preliminary data.</text>
</comment>
<dbReference type="AlphaFoldDB" id="A0A087AR73"/>
<keyword evidence="2" id="KW-0812">Transmembrane</keyword>
<proteinExistence type="predicted"/>
<evidence type="ECO:0000313" key="4">
    <source>
        <dbReference type="Proteomes" id="UP000029046"/>
    </source>
</evidence>
<dbReference type="eggNOG" id="COG2919">
    <property type="taxonomic scope" value="Bacteria"/>
</dbReference>